<dbReference type="Gramene" id="mRNA:HanXRQr2_Chr10g0460061">
    <property type="protein sequence ID" value="CDS:HanXRQr2_Chr10g0460061.1"/>
    <property type="gene ID" value="HanXRQr2_Chr10g0460061"/>
</dbReference>
<evidence type="ECO:0000256" key="1">
    <source>
        <dbReference type="SAM" id="MobiDB-lite"/>
    </source>
</evidence>
<name>A0A9K3I0U9_HELAN</name>
<reference evidence="2" key="1">
    <citation type="journal article" date="2017" name="Nature">
        <title>The sunflower genome provides insights into oil metabolism, flowering and Asterid evolution.</title>
        <authorList>
            <person name="Badouin H."/>
            <person name="Gouzy J."/>
            <person name="Grassa C.J."/>
            <person name="Murat F."/>
            <person name="Staton S.E."/>
            <person name="Cottret L."/>
            <person name="Lelandais-Briere C."/>
            <person name="Owens G.L."/>
            <person name="Carrere S."/>
            <person name="Mayjonade B."/>
            <person name="Legrand L."/>
            <person name="Gill N."/>
            <person name="Kane N.C."/>
            <person name="Bowers J.E."/>
            <person name="Hubner S."/>
            <person name="Bellec A."/>
            <person name="Berard A."/>
            <person name="Berges H."/>
            <person name="Blanchet N."/>
            <person name="Boniface M.C."/>
            <person name="Brunel D."/>
            <person name="Catrice O."/>
            <person name="Chaidir N."/>
            <person name="Claudel C."/>
            <person name="Donnadieu C."/>
            <person name="Faraut T."/>
            <person name="Fievet G."/>
            <person name="Helmstetter N."/>
            <person name="King M."/>
            <person name="Knapp S.J."/>
            <person name="Lai Z."/>
            <person name="Le Paslier M.C."/>
            <person name="Lippi Y."/>
            <person name="Lorenzon L."/>
            <person name="Mandel J.R."/>
            <person name="Marage G."/>
            <person name="Marchand G."/>
            <person name="Marquand E."/>
            <person name="Bret-Mestries E."/>
            <person name="Morien E."/>
            <person name="Nambeesan S."/>
            <person name="Nguyen T."/>
            <person name="Pegot-Espagnet P."/>
            <person name="Pouilly N."/>
            <person name="Raftis F."/>
            <person name="Sallet E."/>
            <person name="Schiex T."/>
            <person name="Thomas J."/>
            <person name="Vandecasteele C."/>
            <person name="Vares D."/>
            <person name="Vear F."/>
            <person name="Vautrin S."/>
            <person name="Crespi M."/>
            <person name="Mangin B."/>
            <person name="Burke J.M."/>
            <person name="Salse J."/>
            <person name="Munos S."/>
            <person name="Vincourt P."/>
            <person name="Rieseberg L.H."/>
            <person name="Langlade N.B."/>
        </authorList>
    </citation>
    <scope>NUCLEOTIDE SEQUENCE</scope>
    <source>
        <tissue evidence="2">Leaves</tissue>
    </source>
</reference>
<comment type="caution">
    <text evidence="2">The sequence shown here is derived from an EMBL/GenBank/DDBJ whole genome shotgun (WGS) entry which is preliminary data.</text>
</comment>
<dbReference type="EMBL" id="MNCJ02000325">
    <property type="protein sequence ID" value="KAF5788081.1"/>
    <property type="molecule type" value="Genomic_DNA"/>
</dbReference>
<evidence type="ECO:0000313" key="3">
    <source>
        <dbReference type="Proteomes" id="UP000215914"/>
    </source>
</evidence>
<feature type="region of interest" description="Disordered" evidence="1">
    <location>
        <begin position="1"/>
        <end position="25"/>
    </location>
</feature>
<dbReference type="AlphaFoldDB" id="A0A9K3I0U9"/>
<accession>A0A9K3I0U9</accession>
<dbReference type="Proteomes" id="UP000215914">
    <property type="component" value="Unassembled WGS sequence"/>
</dbReference>
<reference evidence="2" key="2">
    <citation type="submission" date="2020-06" db="EMBL/GenBank/DDBJ databases">
        <title>Helianthus annuus Genome sequencing and assembly Release 2.</title>
        <authorList>
            <person name="Gouzy J."/>
            <person name="Langlade N."/>
            <person name="Munos S."/>
        </authorList>
    </citation>
    <scope>NUCLEOTIDE SEQUENCE</scope>
    <source>
        <tissue evidence="2">Leaves</tissue>
    </source>
</reference>
<feature type="compositionally biased region" description="Gly residues" evidence="1">
    <location>
        <begin position="1"/>
        <end position="21"/>
    </location>
</feature>
<gene>
    <name evidence="2" type="ORF">HanXRQr2_Chr10g0460061</name>
</gene>
<protein>
    <submittedName>
        <fullName evidence="2">Uncharacterized protein</fullName>
    </submittedName>
</protein>
<keyword evidence="3" id="KW-1185">Reference proteome</keyword>
<organism evidence="2 3">
    <name type="scientific">Helianthus annuus</name>
    <name type="common">Common sunflower</name>
    <dbReference type="NCBI Taxonomy" id="4232"/>
    <lineage>
        <taxon>Eukaryota</taxon>
        <taxon>Viridiplantae</taxon>
        <taxon>Streptophyta</taxon>
        <taxon>Embryophyta</taxon>
        <taxon>Tracheophyta</taxon>
        <taxon>Spermatophyta</taxon>
        <taxon>Magnoliopsida</taxon>
        <taxon>eudicotyledons</taxon>
        <taxon>Gunneridae</taxon>
        <taxon>Pentapetalae</taxon>
        <taxon>asterids</taxon>
        <taxon>campanulids</taxon>
        <taxon>Asterales</taxon>
        <taxon>Asteraceae</taxon>
        <taxon>Asteroideae</taxon>
        <taxon>Heliantheae alliance</taxon>
        <taxon>Heliantheae</taxon>
        <taxon>Helianthus</taxon>
    </lineage>
</organism>
<proteinExistence type="predicted"/>
<sequence length="79" mass="8357">MPPPSGGGCRRSEIGGGGVSPGIGTPEKLAGRRCLSAPVFAELEIEGVEVSTCCLNVYSREGREIDSMYVCCFVKMTEK</sequence>
<evidence type="ECO:0000313" key="2">
    <source>
        <dbReference type="EMBL" id="KAF5788081.1"/>
    </source>
</evidence>